<evidence type="ECO:0000256" key="7">
    <source>
        <dbReference type="ARBA" id="ARBA00022989"/>
    </source>
</evidence>
<comment type="similarity">
    <text evidence="1">Belongs to the glycosyltransferase 2 family.</text>
</comment>
<dbReference type="PANTHER" id="PTHR48090:SF3">
    <property type="entry name" value="UNDECAPRENYL-PHOSPHATE 4-DEOXY-4-FORMAMIDO-L-ARABINOSE TRANSFERASE"/>
    <property type="match status" value="1"/>
</dbReference>
<evidence type="ECO:0000256" key="1">
    <source>
        <dbReference type="ARBA" id="ARBA00006739"/>
    </source>
</evidence>
<evidence type="ECO:0000313" key="12">
    <source>
        <dbReference type="Proteomes" id="UP001239085"/>
    </source>
</evidence>
<evidence type="ECO:0000256" key="5">
    <source>
        <dbReference type="ARBA" id="ARBA00022692"/>
    </source>
</evidence>
<dbReference type="Proteomes" id="UP001239085">
    <property type="component" value="Unassembled WGS sequence"/>
</dbReference>
<keyword evidence="7 9" id="KW-1133">Transmembrane helix</keyword>
<dbReference type="GO" id="GO:0016757">
    <property type="term" value="F:glycosyltransferase activity"/>
    <property type="evidence" value="ECO:0007669"/>
    <property type="project" value="UniProtKB-KW"/>
</dbReference>
<evidence type="ECO:0000256" key="9">
    <source>
        <dbReference type="SAM" id="Phobius"/>
    </source>
</evidence>
<evidence type="ECO:0000256" key="8">
    <source>
        <dbReference type="ARBA" id="ARBA00023136"/>
    </source>
</evidence>
<dbReference type="EC" id="2.4.-.-" evidence="11"/>
<reference evidence="11 12" key="1">
    <citation type="submission" date="2023-07" db="EMBL/GenBank/DDBJ databases">
        <title>Comparative genomics of wheat-associated soil bacteria to identify genetic determinants of phenazine resistance.</title>
        <authorList>
            <person name="Mouncey N."/>
        </authorList>
    </citation>
    <scope>NUCLEOTIDE SEQUENCE [LARGE SCALE GENOMIC DNA]</scope>
    <source>
        <strain evidence="11 12">W2I7</strain>
    </source>
</reference>
<dbReference type="InterPro" id="IPR029044">
    <property type="entry name" value="Nucleotide-diphossugar_trans"/>
</dbReference>
<evidence type="ECO:0000256" key="3">
    <source>
        <dbReference type="ARBA" id="ARBA00022676"/>
    </source>
</evidence>
<protein>
    <submittedName>
        <fullName evidence="11">Glycosyltransferase involved in cell wall biosynthesis</fullName>
        <ecNumber evidence="11">2.4.-.-</ecNumber>
    </submittedName>
</protein>
<keyword evidence="6" id="KW-0448">Lipopolysaccharide biosynthesis</keyword>
<keyword evidence="8 9" id="KW-0472">Membrane</keyword>
<evidence type="ECO:0000256" key="2">
    <source>
        <dbReference type="ARBA" id="ARBA00022475"/>
    </source>
</evidence>
<organism evidence="11 12">
    <name type="scientific">Microbacterium murale</name>
    <dbReference type="NCBI Taxonomy" id="1081040"/>
    <lineage>
        <taxon>Bacteria</taxon>
        <taxon>Bacillati</taxon>
        <taxon>Actinomycetota</taxon>
        <taxon>Actinomycetes</taxon>
        <taxon>Micrococcales</taxon>
        <taxon>Microbacteriaceae</taxon>
        <taxon>Microbacterium</taxon>
    </lineage>
</organism>
<proteinExistence type="inferred from homology"/>
<dbReference type="PANTHER" id="PTHR48090">
    <property type="entry name" value="UNDECAPRENYL-PHOSPHATE 4-DEOXY-4-FORMAMIDO-L-ARABINOSE TRANSFERASE-RELATED"/>
    <property type="match status" value="1"/>
</dbReference>
<dbReference type="Gene3D" id="3.90.550.10">
    <property type="entry name" value="Spore Coat Polysaccharide Biosynthesis Protein SpsA, Chain A"/>
    <property type="match status" value="1"/>
</dbReference>
<keyword evidence="12" id="KW-1185">Reference proteome</keyword>
<feature type="transmembrane region" description="Helical" evidence="9">
    <location>
        <begin position="238"/>
        <end position="260"/>
    </location>
</feature>
<feature type="domain" description="Glycosyltransferase 2-like" evidence="10">
    <location>
        <begin position="10"/>
        <end position="170"/>
    </location>
</feature>
<dbReference type="CDD" id="cd04187">
    <property type="entry name" value="DPM1_like_bac"/>
    <property type="match status" value="1"/>
</dbReference>
<evidence type="ECO:0000259" key="10">
    <source>
        <dbReference type="Pfam" id="PF00535"/>
    </source>
</evidence>
<evidence type="ECO:0000256" key="4">
    <source>
        <dbReference type="ARBA" id="ARBA00022679"/>
    </source>
</evidence>
<keyword evidence="4 11" id="KW-0808">Transferase</keyword>
<keyword evidence="2" id="KW-1003">Cell membrane</keyword>
<keyword evidence="5 9" id="KW-0812">Transmembrane</keyword>
<evidence type="ECO:0000313" key="11">
    <source>
        <dbReference type="EMBL" id="MDQ0645056.1"/>
    </source>
</evidence>
<sequence length="335" mass="37173">MKSHPLKSISILVPMFNEAAVLPLFFETVEKVLAELPEYRFGYLFVDDGSTDGSADFVRELARRDSRISLVVLSRNFGKERAMLAGLDVTEADATIVIDADLQDPPSLIPRMLALWEEGWQDVYAQRSSRAGESWLKRSTSRWYYRVLQSVSRVSIQADTGDFRLLDRECVMALRLYRESERNMKALFSLVGFRKIAVPFDRDRRAAGGTKFNYWKLSNLAVDGITSFTTLPLRLSSIIGVIVSLAAFVYLVVIVVRALIPGGESVAGYPSLMAVILFLGGVQLMSLGVIGEYIARIFSETKARPVYLTSEVRLGTPGIINQRGSEVPGGTDLDG</sequence>
<name>A0ABU0PED3_9MICO</name>
<accession>A0ABU0PED3</accession>
<keyword evidence="3 11" id="KW-0328">Glycosyltransferase</keyword>
<dbReference type="InterPro" id="IPR050256">
    <property type="entry name" value="Glycosyltransferase_2"/>
</dbReference>
<dbReference type="RefSeq" id="WP_307363224.1">
    <property type="nucleotide sequence ID" value="NZ_JAUSXK010000001.1"/>
</dbReference>
<comment type="caution">
    <text evidence="11">The sequence shown here is derived from an EMBL/GenBank/DDBJ whole genome shotgun (WGS) entry which is preliminary data.</text>
</comment>
<dbReference type="InterPro" id="IPR001173">
    <property type="entry name" value="Glyco_trans_2-like"/>
</dbReference>
<feature type="transmembrane region" description="Helical" evidence="9">
    <location>
        <begin position="272"/>
        <end position="295"/>
    </location>
</feature>
<dbReference type="Pfam" id="PF00535">
    <property type="entry name" value="Glycos_transf_2"/>
    <property type="match status" value="1"/>
</dbReference>
<dbReference type="SUPFAM" id="SSF53448">
    <property type="entry name" value="Nucleotide-diphospho-sugar transferases"/>
    <property type="match status" value="1"/>
</dbReference>
<gene>
    <name evidence="11" type="ORF">QFZ46_003216</name>
</gene>
<dbReference type="EMBL" id="JAUSXK010000001">
    <property type="protein sequence ID" value="MDQ0645056.1"/>
    <property type="molecule type" value="Genomic_DNA"/>
</dbReference>
<evidence type="ECO:0000256" key="6">
    <source>
        <dbReference type="ARBA" id="ARBA00022985"/>
    </source>
</evidence>